<dbReference type="PANTHER" id="PTHR34039">
    <property type="entry name" value="UPF0102 PROTEIN YRAN"/>
    <property type="match status" value="1"/>
</dbReference>
<evidence type="ECO:0000313" key="3">
    <source>
        <dbReference type="EMBL" id="ADU91784.1"/>
    </source>
</evidence>
<name>A0A654KH68_TAYEM</name>
<dbReference type="NCBIfam" id="TIGR00252">
    <property type="entry name" value="YraN family protein"/>
    <property type="match status" value="1"/>
</dbReference>
<dbReference type="SUPFAM" id="SSF52980">
    <property type="entry name" value="Restriction endonuclease-like"/>
    <property type="match status" value="1"/>
</dbReference>
<gene>
    <name evidence="3" type="ordered locus">TEQUI_0846</name>
</gene>
<accession>A0A654KH68</accession>
<dbReference type="InterPro" id="IPR011335">
    <property type="entry name" value="Restrct_endonuc-II-like"/>
</dbReference>
<dbReference type="PANTHER" id="PTHR34039:SF1">
    <property type="entry name" value="UPF0102 PROTEIN YRAN"/>
    <property type="match status" value="1"/>
</dbReference>
<sequence length="135" mass="15827">MNNTQTITKLQLNSPTQKIGQIYETKARLHLESQGLELLNQNLRCKVGEIDLIMVDGHELVFIEVRYRKKADFGNGLESINFRKIKRFKMTAMHLLPIIKSKYPQVKNYQIRFDVVYFDGVEGTENIDWIKNILQ</sequence>
<dbReference type="HAMAP" id="MF_00048">
    <property type="entry name" value="UPF0102"/>
    <property type="match status" value="1"/>
</dbReference>
<dbReference type="EMBL" id="CP002456">
    <property type="protein sequence ID" value="ADU91784.1"/>
    <property type="molecule type" value="Genomic_DNA"/>
</dbReference>
<dbReference type="AlphaFoldDB" id="A0A654KH68"/>
<dbReference type="InterPro" id="IPR011856">
    <property type="entry name" value="tRNA_endonuc-like_dom_sf"/>
</dbReference>
<dbReference type="Proteomes" id="UP000007472">
    <property type="component" value="Chromosome"/>
</dbReference>
<dbReference type="Gene3D" id="3.40.1350.10">
    <property type="match status" value="1"/>
</dbReference>
<dbReference type="GO" id="GO:0003676">
    <property type="term" value="F:nucleic acid binding"/>
    <property type="evidence" value="ECO:0007669"/>
    <property type="project" value="InterPro"/>
</dbReference>
<dbReference type="InterPro" id="IPR003509">
    <property type="entry name" value="UPF0102_YraN-like"/>
</dbReference>
<protein>
    <recommendedName>
        <fullName evidence="2">UPF0102 protein TEQUI_0846</fullName>
    </recommendedName>
</protein>
<dbReference type="KEGG" id="teq:TEQUI_0846"/>
<comment type="similarity">
    <text evidence="1 2">Belongs to the UPF0102 family.</text>
</comment>
<reference evidence="3 4" key="1">
    <citation type="journal article" date="2011" name="J. Bacteriol.">
        <title>Genome sequence of Taylorella equigenitalis MCE9, the causative agent of contagious equine metritis.</title>
        <authorList>
            <person name="Hebert L."/>
            <person name="Moumen B."/>
            <person name="Duquesne F."/>
            <person name="Breuil M.F."/>
            <person name="Laugier C."/>
            <person name="Batto J.M."/>
            <person name="Renault P."/>
            <person name="Petry S."/>
        </authorList>
    </citation>
    <scope>NUCLEOTIDE SEQUENCE [LARGE SCALE GENOMIC DNA]</scope>
    <source>
        <strain evidence="3 4">MCE9</strain>
    </source>
</reference>
<evidence type="ECO:0000256" key="1">
    <source>
        <dbReference type="ARBA" id="ARBA00006738"/>
    </source>
</evidence>
<keyword evidence="3" id="KW-0255">Endonuclease</keyword>
<dbReference type="GO" id="GO:0004519">
    <property type="term" value="F:endonuclease activity"/>
    <property type="evidence" value="ECO:0007669"/>
    <property type="project" value="UniProtKB-KW"/>
</dbReference>
<evidence type="ECO:0000313" key="4">
    <source>
        <dbReference type="Proteomes" id="UP000007472"/>
    </source>
</evidence>
<organism evidence="3 4">
    <name type="scientific">Taylorella equigenitalis (strain MCE9)</name>
    <dbReference type="NCBI Taxonomy" id="937774"/>
    <lineage>
        <taxon>Bacteria</taxon>
        <taxon>Pseudomonadati</taxon>
        <taxon>Pseudomonadota</taxon>
        <taxon>Betaproteobacteria</taxon>
        <taxon>Burkholderiales</taxon>
        <taxon>Alcaligenaceae</taxon>
        <taxon>Taylorella</taxon>
    </lineage>
</organism>
<proteinExistence type="inferred from homology"/>
<dbReference type="NCBIfam" id="NF009150">
    <property type="entry name" value="PRK12497.1-3"/>
    <property type="match status" value="1"/>
</dbReference>
<keyword evidence="3" id="KW-0378">Hydrolase</keyword>
<dbReference type="Pfam" id="PF02021">
    <property type="entry name" value="UPF0102"/>
    <property type="match status" value="1"/>
</dbReference>
<evidence type="ECO:0000256" key="2">
    <source>
        <dbReference type="HAMAP-Rule" id="MF_00048"/>
    </source>
</evidence>
<keyword evidence="3" id="KW-0540">Nuclease</keyword>